<dbReference type="PANTHER" id="PTHR11972">
    <property type="entry name" value="NADPH OXIDASE"/>
    <property type="match status" value="1"/>
</dbReference>
<evidence type="ECO:0000256" key="5">
    <source>
        <dbReference type="ARBA" id="ARBA00023136"/>
    </source>
</evidence>
<keyword evidence="5 7" id="KW-0472">Membrane</keyword>
<evidence type="ECO:0000256" key="1">
    <source>
        <dbReference type="ARBA" id="ARBA00004141"/>
    </source>
</evidence>
<dbReference type="PROSITE" id="PS51384">
    <property type="entry name" value="FAD_FR"/>
    <property type="match status" value="1"/>
</dbReference>
<keyword evidence="10" id="KW-1185">Reference proteome</keyword>
<dbReference type="InterPro" id="IPR000778">
    <property type="entry name" value="Cyt_b245_heavy_chain"/>
</dbReference>
<dbReference type="Gene3D" id="3.40.50.80">
    <property type="entry name" value="Nucleotide-binding domain of ferredoxin-NADP reductase (FNR) module"/>
    <property type="match status" value="1"/>
</dbReference>
<gene>
    <name evidence="9" type="ORF">MNOR_LOCUS12222</name>
</gene>
<dbReference type="EMBL" id="CAXKWB010006652">
    <property type="protein sequence ID" value="CAL4083764.1"/>
    <property type="molecule type" value="Genomic_DNA"/>
</dbReference>
<organism evidence="9 10">
    <name type="scientific">Meganyctiphanes norvegica</name>
    <name type="common">Northern krill</name>
    <name type="synonym">Thysanopoda norvegica</name>
    <dbReference type="NCBI Taxonomy" id="48144"/>
    <lineage>
        <taxon>Eukaryota</taxon>
        <taxon>Metazoa</taxon>
        <taxon>Ecdysozoa</taxon>
        <taxon>Arthropoda</taxon>
        <taxon>Crustacea</taxon>
        <taxon>Multicrustacea</taxon>
        <taxon>Malacostraca</taxon>
        <taxon>Eumalacostraca</taxon>
        <taxon>Eucarida</taxon>
        <taxon>Euphausiacea</taxon>
        <taxon>Euphausiidae</taxon>
        <taxon>Meganyctiphanes</taxon>
    </lineage>
</organism>
<reference evidence="9 10" key="1">
    <citation type="submission" date="2024-05" db="EMBL/GenBank/DDBJ databases">
        <authorList>
            <person name="Wallberg A."/>
        </authorList>
    </citation>
    <scope>NUCLEOTIDE SEQUENCE [LARGE SCALE GENOMIC DNA]</scope>
</reference>
<dbReference type="InterPro" id="IPR039261">
    <property type="entry name" value="FNR_nucleotide-bd"/>
</dbReference>
<dbReference type="GO" id="GO:0006952">
    <property type="term" value="P:defense response"/>
    <property type="evidence" value="ECO:0007669"/>
    <property type="project" value="TreeGrafter"/>
</dbReference>
<keyword evidence="3 7" id="KW-1133">Transmembrane helix</keyword>
<comment type="catalytic activity">
    <reaction evidence="6">
        <text>NADPH + 2 O2 = 2 superoxide + NADP(+) + H(+)</text>
        <dbReference type="Rhea" id="RHEA:63180"/>
        <dbReference type="ChEBI" id="CHEBI:15378"/>
        <dbReference type="ChEBI" id="CHEBI:15379"/>
        <dbReference type="ChEBI" id="CHEBI:18421"/>
        <dbReference type="ChEBI" id="CHEBI:57783"/>
        <dbReference type="ChEBI" id="CHEBI:58349"/>
    </reaction>
</comment>
<evidence type="ECO:0000256" key="3">
    <source>
        <dbReference type="ARBA" id="ARBA00022989"/>
    </source>
</evidence>
<dbReference type="InterPro" id="IPR017938">
    <property type="entry name" value="Riboflavin_synthase-like_b-brl"/>
</dbReference>
<dbReference type="Proteomes" id="UP001497623">
    <property type="component" value="Unassembled WGS sequence"/>
</dbReference>
<feature type="transmembrane region" description="Helical" evidence="7">
    <location>
        <begin position="81"/>
        <end position="103"/>
    </location>
</feature>
<evidence type="ECO:0000313" key="9">
    <source>
        <dbReference type="EMBL" id="CAL4083764.1"/>
    </source>
</evidence>
<sequence>MEAQSSNCGDIIIGNYVRLRRSHFYFLNHSTLLSSACSRSCHLENLNLICSILALTMCHASFSSVDMGCRQVSQLNQVRQIAVVGPHYVILLFTVSYASLLAVGRLVSLMHTGSHIANAVNFSLHFSNRFPNLNQFSARGENPAWFFILTVPGVTGVLMVLILVILVVSSSRWARRRNYDAFYYTHVLGLVFLGLMLVHPLSGALKEQSNINIHYPGCRPMHNARHHKEEAATAPPCIVPQRLNNSKTVSHDHGKGYHKMKPVKNMTVVLSSDIASSHLTSANPMNKLSYEPESSYLTSPNPMNKLSYEPEPFPEPDAFPEPEAFPEPHYEILEYDETQYEEAFPEPDPDIFKDKIIDRCNLSINKQIIPKKTEMLIAHFSTAAALSNNFYLMKKPAEGNMDGKGRMKIKDTESEWKQKRKKKKRICKADPIFVPINTTTWRWVTVAMVIWSCDWLLRWWRRREPVEIVAVLKHTGCDVMEITLKQPGFSCHPGQFVLLQCLQVSRLEWHPFTVTSLNSAGPDTFTVYMRTRGDWTSQVGRRLRPTPTKQIDIQNIYDEIQPMQKISKDSLCRKENMRKGKLENRRPSSVISSVTEKKSASNDIYSDKMHNKWHYPTSRRFSVSSSPSYISTQRSLNHQSFNSPPSNHFSLPTPHHSLSIPRASSHSFMLPPVRIHCHLENSRLNRNKRIIYDKRLSRNIFYNDNEKQFVHNLFNDKHKYNNEHVIHMRSPVNIRWEIARKSNFRVEPRCLGAVKDLRGNTFAVPSYVCVHVIYVDGPFSSPSSSMLSFPVVIGAAGGVGITPLAATLNHILMNSGKSDFVGPRNIHVVWVARDARLFLSLAPLLVGLLEHCWENQKEDALELRLHLTTPTPQPVLKALFVGVNSILLPRIIEGRPVWKQIFRDWRTHYSGTPVGVFACGPKKMCRQVKRHCLQAIALGAKDFSYHQESFV</sequence>
<dbReference type="InterPro" id="IPR050369">
    <property type="entry name" value="RBOH/FRE"/>
</dbReference>
<dbReference type="GO" id="GO:0042554">
    <property type="term" value="P:superoxide anion generation"/>
    <property type="evidence" value="ECO:0007669"/>
    <property type="project" value="TreeGrafter"/>
</dbReference>
<evidence type="ECO:0000256" key="4">
    <source>
        <dbReference type="ARBA" id="ARBA00023002"/>
    </source>
</evidence>
<proteinExistence type="predicted"/>
<evidence type="ECO:0000256" key="7">
    <source>
        <dbReference type="SAM" id="Phobius"/>
    </source>
</evidence>
<feature type="transmembrane region" description="Helical" evidence="7">
    <location>
        <begin position="181"/>
        <end position="201"/>
    </location>
</feature>
<dbReference type="InterPro" id="IPR017927">
    <property type="entry name" value="FAD-bd_FR_type"/>
</dbReference>
<feature type="non-terminal residue" evidence="9">
    <location>
        <position position="951"/>
    </location>
</feature>
<name>A0AAV2QFS7_MEGNR</name>
<dbReference type="GO" id="GO:0016175">
    <property type="term" value="F:superoxide-generating NAD(P)H oxidase activity"/>
    <property type="evidence" value="ECO:0007669"/>
    <property type="project" value="TreeGrafter"/>
</dbReference>
<evidence type="ECO:0000259" key="8">
    <source>
        <dbReference type="PROSITE" id="PS51384"/>
    </source>
</evidence>
<dbReference type="InterPro" id="IPR013112">
    <property type="entry name" value="FAD-bd_8"/>
</dbReference>
<dbReference type="GO" id="GO:0043020">
    <property type="term" value="C:NADPH oxidase complex"/>
    <property type="evidence" value="ECO:0007669"/>
    <property type="project" value="TreeGrafter"/>
</dbReference>
<keyword evidence="2 7" id="KW-0812">Transmembrane</keyword>
<protein>
    <recommendedName>
        <fullName evidence="8">FAD-binding FR-type domain-containing protein</fullName>
    </recommendedName>
</protein>
<dbReference type="SUPFAM" id="SSF52343">
    <property type="entry name" value="Ferredoxin reductase-like, C-terminal NADP-linked domain"/>
    <property type="match status" value="1"/>
</dbReference>
<dbReference type="InterPro" id="IPR013130">
    <property type="entry name" value="Fe3_Rdtase_TM_dom"/>
</dbReference>
<dbReference type="AlphaFoldDB" id="A0AAV2QFS7"/>
<accession>A0AAV2QFS7</accession>
<evidence type="ECO:0000256" key="2">
    <source>
        <dbReference type="ARBA" id="ARBA00022692"/>
    </source>
</evidence>
<comment type="caution">
    <text evidence="9">The sequence shown here is derived from an EMBL/GenBank/DDBJ whole genome shotgun (WGS) entry which is preliminary data.</text>
</comment>
<keyword evidence="4" id="KW-0560">Oxidoreductase</keyword>
<dbReference type="Pfam" id="PF08030">
    <property type="entry name" value="NAD_binding_6"/>
    <property type="match status" value="1"/>
</dbReference>
<dbReference type="SUPFAM" id="SSF63380">
    <property type="entry name" value="Riboflavin synthase domain-like"/>
    <property type="match status" value="1"/>
</dbReference>
<feature type="domain" description="FAD-binding FR-type" evidence="8">
    <location>
        <begin position="461"/>
        <end position="569"/>
    </location>
</feature>
<comment type="subcellular location">
    <subcellularLocation>
        <location evidence="1">Membrane</location>
        <topology evidence="1">Multi-pass membrane protein</topology>
    </subcellularLocation>
</comment>
<evidence type="ECO:0000313" key="10">
    <source>
        <dbReference type="Proteomes" id="UP001497623"/>
    </source>
</evidence>
<dbReference type="Pfam" id="PF01794">
    <property type="entry name" value="Ferric_reduct"/>
    <property type="match status" value="1"/>
</dbReference>
<dbReference type="PANTHER" id="PTHR11972:SF153">
    <property type="entry name" value="SUPEROXIDE-GENERATING NADPH OXIDASE HEAVY CHAIN SUBUNIT A"/>
    <property type="match status" value="1"/>
</dbReference>
<evidence type="ECO:0000256" key="6">
    <source>
        <dbReference type="ARBA" id="ARBA00049908"/>
    </source>
</evidence>
<dbReference type="InterPro" id="IPR013121">
    <property type="entry name" value="Fe_red_NAD-bd_6"/>
</dbReference>
<dbReference type="PRINTS" id="PR00466">
    <property type="entry name" value="GP91PHOX"/>
</dbReference>
<dbReference type="Pfam" id="PF08022">
    <property type="entry name" value="FAD_binding_8"/>
    <property type="match status" value="1"/>
</dbReference>
<feature type="transmembrane region" description="Helical" evidence="7">
    <location>
        <begin position="144"/>
        <end position="169"/>
    </location>
</feature>